<dbReference type="OrthoDB" id="2061677at2"/>
<reference evidence="1 2" key="1">
    <citation type="submission" date="2016-11" db="EMBL/GenBank/DDBJ databases">
        <authorList>
            <person name="Jaros S."/>
            <person name="Januszkiewicz K."/>
            <person name="Wedrychowicz H."/>
        </authorList>
    </citation>
    <scope>NUCLEOTIDE SEQUENCE [LARGE SCALE GENOMIC DNA]</scope>
    <source>
        <strain evidence="1 2">DSM 14214</strain>
    </source>
</reference>
<dbReference type="EMBL" id="FRAH01000018">
    <property type="protein sequence ID" value="SHK17881.1"/>
    <property type="molecule type" value="Genomic_DNA"/>
</dbReference>
<name>A0A1M6QCI0_9FIRM</name>
<keyword evidence="2" id="KW-1185">Reference proteome</keyword>
<dbReference type="RefSeq" id="WP_143158949.1">
    <property type="nucleotide sequence ID" value="NZ_FRAH01000018.1"/>
</dbReference>
<gene>
    <name evidence="1" type="ORF">SAMN02745138_01292</name>
</gene>
<evidence type="ECO:0000313" key="1">
    <source>
        <dbReference type="EMBL" id="SHK17881.1"/>
    </source>
</evidence>
<organism evidence="1 2">
    <name type="scientific">Anaerotignum lactatifermentans DSM 14214</name>
    <dbReference type="NCBI Taxonomy" id="1121323"/>
    <lineage>
        <taxon>Bacteria</taxon>
        <taxon>Bacillati</taxon>
        <taxon>Bacillota</taxon>
        <taxon>Clostridia</taxon>
        <taxon>Lachnospirales</taxon>
        <taxon>Anaerotignaceae</taxon>
        <taxon>Anaerotignum</taxon>
    </lineage>
</organism>
<dbReference type="AlphaFoldDB" id="A0A1M6QCI0"/>
<sequence length="192" mass="22900">MQLHIRQKQDPVTLYLERQKESYLSRAAQETPFYEAYYMQCIESTVADGYEMFLLDFSRENYFRANVERLDLESGKRFFKLAGIHHTIRVVRRRKKQLDWEEMSASMARVYELDEKERQMADILYRCASLYQSGFADLFARTTARYLFHTLEMTPQTLAFLLNFWYNSYSSFMASFVGYVPFHIRLQKASGS</sequence>
<evidence type="ECO:0000313" key="2">
    <source>
        <dbReference type="Proteomes" id="UP000183975"/>
    </source>
</evidence>
<accession>A0A1M6QCI0</accession>
<proteinExistence type="predicted"/>
<protein>
    <submittedName>
        <fullName evidence="1">Uncharacterized protein</fullName>
    </submittedName>
</protein>
<dbReference type="Proteomes" id="UP000183975">
    <property type="component" value="Unassembled WGS sequence"/>
</dbReference>